<feature type="region of interest" description="Disordered" evidence="3">
    <location>
        <begin position="46"/>
        <end position="88"/>
    </location>
</feature>
<reference evidence="7" key="1">
    <citation type="submission" date="2020-04" db="EMBL/GenBank/DDBJ databases">
        <authorList>
            <person name="Alioto T."/>
            <person name="Alioto T."/>
            <person name="Gomez Garrido J."/>
        </authorList>
    </citation>
    <scope>NUCLEOTIDE SEQUENCE</scope>
    <source>
        <strain evidence="7">A484AB</strain>
    </source>
</reference>
<feature type="compositionally biased region" description="Low complexity" evidence="3">
    <location>
        <begin position="76"/>
        <end position="86"/>
    </location>
</feature>
<sequence length="790" mass="89353">MIVRDVGGQESSGKRTVIFAAAVVVVLLIIVAVSLGVILSRDDDSAPKKLTETTTEKPTETTTEKPTETTTEKPTETTTEQPTETTNIESPVILISADGFRPDYLTRGLTPNITKFGNNGVRAKFMLSQFPTKTFPNHYTAVTGLYPESHGIVFNSFYAPDLRRRFSIRFSGYPPFWHGEPIWVTANKSGLKSASYFWVGSEIKGMRPTYYRKYKQSVPFSDRVKQVLQWLQLPVEKRPSFITLYFHQPDYSGHSYGPDSPEVRQQIQLVDETIGQLMTGLEDMNISDSVNVILLSDHGMSAVKCSDTIFLDKYGVQANELYISNRGPVVSFNAKNRSNLENVFNMIKCPNDSFQSFYKTDLPKRMHFSKSRRIDDIIVLGDPGQLISVNSTRRSRCIRGTHGYDNMNPDMWSIFMARGPSFQKGKVVEHFSNLEIYNLLATLLKIEPAPNNGTMGSLNSLLVPEARSSVPKSQGDGTVFRTDICKFPNDTMFDFRSKNDVCASCNVSLKDVSEINMIFNITAEEARSFEEEHLPWGLPEGGVGMEGCLLSQPYFIIGYSTYLRIPLWTANRINGTQLSRSHKIEDCYRSDVRLRENQTAHCTSYNNSGYGQLIPSGDLNFDKMAMLSTSTFSNIVPMYTVFKKGIWASLESMVRDWAKKYNVVHVITGTIFDVDEDGIKDKEISTKRRTHNMPVNPVIPTHLYKIVTRCESNTTSEYEIEKCSGTIRVISFILRHTKEHCKFRSYDKLILQNVAPVRDIELLSGINFFSKLPAQLQVELKTFIPVQLWS</sequence>
<dbReference type="GO" id="GO:0046872">
    <property type="term" value="F:metal ion binding"/>
    <property type="evidence" value="ECO:0007669"/>
    <property type="project" value="InterPro"/>
</dbReference>
<dbReference type="GO" id="GO:0003676">
    <property type="term" value="F:nucleic acid binding"/>
    <property type="evidence" value="ECO:0007669"/>
    <property type="project" value="InterPro"/>
</dbReference>
<dbReference type="InterPro" id="IPR020821">
    <property type="entry name" value="ENPP1-3/EXOG-like_nuc-like"/>
</dbReference>
<dbReference type="Pfam" id="PF01663">
    <property type="entry name" value="Phosphodiest"/>
    <property type="match status" value="1"/>
</dbReference>
<proteinExistence type="predicted"/>
<evidence type="ECO:0000256" key="2">
    <source>
        <dbReference type="ARBA" id="ARBA00023180"/>
    </source>
</evidence>
<keyword evidence="4" id="KW-1133">Transmembrane helix</keyword>
<dbReference type="InterPro" id="IPR002591">
    <property type="entry name" value="Phosphodiest/P_Trfase"/>
</dbReference>
<evidence type="ECO:0000256" key="1">
    <source>
        <dbReference type="ARBA" id="ARBA00022801"/>
    </source>
</evidence>
<feature type="domain" description="DNA/RNA non-specific endonuclease/pyrophosphatase/phosphodiesterase" evidence="6">
    <location>
        <begin position="551"/>
        <end position="775"/>
    </location>
</feature>
<feature type="compositionally biased region" description="Basic and acidic residues" evidence="3">
    <location>
        <begin position="46"/>
        <end position="75"/>
    </location>
</feature>
<organism evidence="7 8">
    <name type="scientific">Paramuricea clavata</name>
    <name type="common">Red gorgonian</name>
    <name type="synonym">Violescent sea-whip</name>
    <dbReference type="NCBI Taxonomy" id="317549"/>
    <lineage>
        <taxon>Eukaryota</taxon>
        <taxon>Metazoa</taxon>
        <taxon>Cnidaria</taxon>
        <taxon>Anthozoa</taxon>
        <taxon>Octocorallia</taxon>
        <taxon>Malacalcyonacea</taxon>
        <taxon>Plexauridae</taxon>
        <taxon>Paramuricea</taxon>
    </lineage>
</organism>
<dbReference type="Gene3D" id="3.40.570.10">
    <property type="entry name" value="Extracellular Endonuclease, subunit A"/>
    <property type="match status" value="1"/>
</dbReference>
<name>A0A7D9HYP7_PARCT</name>
<feature type="domain" description="ENPP1-3/EXOG-like endonuclease/phosphodiesterase" evidence="5">
    <location>
        <begin position="552"/>
        <end position="775"/>
    </location>
</feature>
<dbReference type="GO" id="GO:0016787">
    <property type="term" value="F:hydrolase activity"/>
    <property type="evidence" value="ECO:0007669"/>
    <property type="project" value="UniProtKB-KW"/>
</dbReference>
<evidence type="ECO:0000256" key="4">
    <source>
        <dbReference type="SAM" id="Phobius"/>
    </source>
</evidence>
<keyword evidence="8" id="KW-1185">Reference proteome</keyword>
<evidence type="ECO:0000259" key="6">
    <source>
        <dbReference type="SMART" id="SM00892"/>
    </source>
</evidence>
<dbReference type="InterPro" id="IPR044929">
    <property type="entry name" value="DNA/RNA_non-sp_Endonuclease_sf"/>
</dbReference>
<dbReference type="EMBL" id="CACRXK020002919">
    <property type="protein sequence ID" value="CAB3996661.1"/>
    <property type="molecule type" value="Genomic_DNA"/>
</dbReference>
<protein>
    <submittedName>
        <fullName evidence="7">Ectonucleotide pyrophosphatase phosphodiesterase family member 3</fullName>
    </submittedName>
</protein>
<dbReference type="OrthoDB" id="415411at2759"/>
<comment type="caution">
    <text evidence="7">The sequence shown here is derived from an EMBL/GenBank/DDBJ whole genome shotgun (WGS) entry which is preliminary data.</text>
</comment>
<keyword evidence="1" id="KW-0378">Hydrolase</keyword>
<dbReference type="PANTHER" id="PTHR10151">
    <property type="entry name" value="ECTONUCLEOTIDE PYROPHOSPHATASE/PHOSPHODIESTERASE"/>
    <property type="match status" value="1"/>
</dbReference>
<gene>
    <name evidence="7" type="ORF">PACLA_8A033510</name>
</gene>
<dbReference type="Gene3D" id="3.40.720.10">
    <property type="entry name" value="Alkaline Phosphatase, subunit A"/>
    <property type="match status" value="1"/>
</dbReference>
<dbReference type="Proteomes" id="UP001152795">
    <property type="component" value="Unassembled WGS sequence"/>
</dbReference>
<keyword evidence="2" id="KW-0325">Glycoprotein</keyword>
<evidence type="ECO:0000313" key="7">
    <source>
        <dbReference type="EMBL" id="CAB3996661.1"/>
    </source>
</evidence>
<dbReference type="SUPFAM" id="SSF54060">
    <property type="entry name" value="His-Me finger endonucleases"/>
    <property type="match status" value="1"/>
</dbReference>
<evidence type="ECO:0000313" key="8">
    <source>
        <dbReference type="Proteomes" id="UP001152795"/>
    </source>
</evidence>
<dbReference type="AlphaFoldDB" id="A0A7D9HYP7"/>
<keyword evidence="4" id="KW-0472">Membrane</keyword>
<feature type="transmembrane region" description="Helical" evidence="4">
    <location>
        <begin position="17"/>
        <end position="39"/>
    </location>
</feature>
<keyword evidence="4" id="KW-0812">Transmembrane</keyword>
<dbReference type="InterPro" id="IPR044925">
    <property type="entry name" value="His-Me_finger_sf"/>
</dbReference>
<dbReference type="InterPro" id="IPR017850">
    <property type="entry name" value="Alkaline_phosphatase_core_sf"/>
</dbReference>
<accession>A0A7D9HYP7</accession>
<dbReference type="Gene3D" id="3.30.1360.180">
    <property type="match status" value="1"/>
</dbReference>
<dbReference type="CDD" id="cd16018">
    <property type="entry name" value="Enpp"/>
    <property type="match status" value="1"/>
</dbReference>
<evidence type="ECO:0000256" key="3">
    <source>
        <dbReference type="SAM" id="MobiDB-lite"/>
    </source>
</evidence>
<dbReference type="PANTHER" id="PTHR10151:SF114">
    <property type="entry name" value="ECTONUCLEOTIDE PYROPHOSPHATASE_PHOSPHODIESTERASE C27A7.3"/>
    <property type="match status" value="1"/>
</dbReference>
<dbReference type="InterPro" id="IPR001604">
    <property type="entry name" value="Endo_G_ENPP1-like_dom"/>
</dbReference>
<evidence type="ECO:0000259" key="5">
    <source>
        <dbReference type="SMART" id="SM00477"/>
    </source>
</evidence>
<dbReference type="SUPFAM" id="SSF53649">
    <property type="entry name" value="Alkaline phosphatase-like"/>
    <property type="match status" value="1"/>
</dbReference>
<dbReference type="SMART" id="SM00477">
    <property type="entry name" value="NUC"/>
    <property type="match status" value="1"/>
</dbReference>
<dbReference type="Pfam" id="PF01223">
    <property type="entry name" value="Endonuclease_NS"/>
    <property type="match status" value="1"/>
</dbReference>
<dbReference type="SMART" id="SM00892">
    <property type="entry name" value="Endonuclease_NS"/>
    <property type="match status" value="1"/>
</dbReference>